<dbReference type="HOGENOM" id="CLU_2859210_0_0_0"/>
<keyword evidence="2" id="KW-1185">Reference proteome</keyword>
<proteinExistence type="predicted"/>
<reference evidence="1 2" key="1">
    <citation type="submission" date="2011-09" db="EMBL/GenBank/DDBJ databases">
        <title>The permanent draft genome of Caldithrix abyssi DSM 13497.</title>
        <authorList>
            <consortium name="US DOE Joint Genome Institute (JGI-PGF)"/>
            <person name="Lucas S."/>
            <person name="Han J."/>
            <person name="Lapidus A."/>
            <person name="Bruce D."/>
            <person name="Goodwin L."/>
            <person name="Pitluck S."/>
            <person name="Peters L."/>
            <person name="Kyrpides N."/>
            <person name="Mavromatis K."/>
            <person name="Ivanova N."/>
            <person name="Mikhailova N."/>
            <person name="Chertkov O."/>
            <person name="Detter J.C."/>
            <person name="Tapia R."/>
            <person name="Han C."/>
            <person name="Land M."/>
            <person name="Hauser L."/>
            <person name="Markowitz V."/>
            <person name="Cheng J.-F."/>
            <person name="Hugenholtz P."/>
            <person name="Woyke T."/>
            <person name="Wu D."/>
            <person name="Spring S."/>
            <person name="Brambilla E."/>
            <person name="Klenk H.-P."/>
            <person name="Eisen J.A."/>
        </authorList>
    </citation>
    <scope>NUCLEOTIDE SEQUENCE [LARGE SCALE GENOMIC DNA]</scope>
    <source>
        <strain evidence="1 2">DSM 13497</strain>
    </source>
</reference>
<accession>H1XVG1</accession>
<evidence type="ECO:0000313" key="1">
    <source>
        <dbReference type="EMBL" id="EHO41719.1"/>
    </source>
</evidence>
<sequence length="64" mass="7468">MNLSIELRSDQQRTFVGFVKNDAVALYILDKSAESFYFQSAIRCENLHLNFWAKSLFPAEPRHC</sequence>
<dbReference type="AlphaFoldDB" id="H1XVG1"/>
<protein>
    <submittedName>
        <fullName evidence="1">Uncharacterized protein</fullName>
    </submittedName>
</protein>
<organism evidence="1 2">
    <name type="scientific">Caldithrix abyssi DSM 13497</name>
    <dbReference type="NCBI Taxonomy" id="880073"/>
    <lineage>
        <taxon>Bacteria</taxon>
        <taxon>Pseudomonadati</taxon>
        <taxon>Calditrichota</taxon>
        <taxon>Calditrichia</taxon>
        <taxon>Calditrichales</taxon>
        <taxon>Calditrichaceae</taxon>
        <taxon>Caldithrix</taxon>
    </lineage>
</organism>
<dbReference type="PaxDb" id="880073-Calab_2108"/>
<dbReference type="Proteomes" id="UP000004671">
    <property type="component" value="Chromosome"/>
</dbReference>
<gene>
    <name evidence="1" type="ORF">Calab_2108</name>
</gene>
<dbReference type="InParanoid" id="H1XVG1"/>
<name>H1XVG1_CALAY</name>
<evidence type="ECO:0000313" key="2">
    <source>
        <dbReference type="Proteomes" id="UP000004671"/>
    </source>
</evidence>
<dbReference type="EMBL" id="CM001402">
    <property type="protein sequence ID" value="EHO41719.1"/>
    <property type="molecule type" value="Genomic_DNA"/>
</dbReference>